<dbReference type="RefSeq" id="XP_025363819.1">
    <property type="nucleotide sequence ID" value="XM_025505758.1"/>
</dbReference>
<evidence type="ECO:0000259" key="4">
    <source>
        <dbReference type="Pfam" id="PF07859"/>
    </source>
</evidence>
<evidence type="ECO:0000313" key="5">
    <source>
        <dbReference type="EMBL" id="PWN29207.1"/>
    </source>
</evidence>
<dbReference type="OrthoDB" id="2152029at2759"/>
<evidence type="ECO:0000256" key="3">
    <source>
        <dbReference type="SAM" id="Phobius"/>
    </source>
</evidence>
<feature type="transmembrane region" description="Helical" evidence="3">
    <location>
        <begin position="64"/>
        <end position="86"/>
    </location>
</feature>
<keyword evidence="1" id="KW-0378">Hydrolase</keyword>
<dbReference type="PANTHER" id="PTHR48081">
    <property type="entry name" value="AB HYDROLASE SUPERFAMILY PROTEIN C4A8.06C"/>
    <property type="match status" value="1"/>
</dbReference>
<keyword evidence="3" id="KW-1133">Transmembrane helix</keyword>
<feature type="compositionally biased region" description="Low complexity" evidence="2">
    <location>
        <begin position="408"/>
        <end position="420"/>
    </location>
</feature>
<accession>A0A316UV76</accession>
<feature type="transmembrane region" description="Helical" evidence="3">
    <location>
        <begin position="310"/>
        <end position="329"/>
    </location>
</feature>
<evidence type="ECO:0000313" key="6">
    <source>
        <dbReference type="Proteomes" id="UP000245884"/>
    </source>
</evidence>
<reference evidence="5 6" key="1">
    <citation type="journal article" date="2018" name="Mol. Biol. Evol.">
        <title>Broad Genomic Sampling Reveals a Smut Pathogenic Ancestry of the Fungal Clade Ustilaginomycotina.</title>
        <authorList>
            <person name="Kijpornyongpan T."/>
            <person name="Mondo S.J."/>
            <person name="Barry K."/>
            <person name="Sandor L."/>
            <person name="Lee J."/>
            <person name="Lipzen A."/>
            <person name="Pangilinan J."/>
            <person name="LaButti K."/>
            <person name="Hainaut M."/>
            <person name="Henrissat B."/>
            <person name="Grigoriev I.V."/>
            <person name="Spatafora J.W."/>
            <person name="Aime M.C."/>
        </authorList>
    </citation>
    <scope>NUCLEOTIDE SEQUENCE [LARGE SCALE GENOMIC DNA]</scope>
    <source>
        <strain evidence="5 6">MCA 5214</strain>
    </source>
</reference>
<gene>
    <name evidence="5" type="ORF">BDZ90DRAFT_231190</name>
</gene>
<dbReference type="InterPro" id="IPR029058">
    <property type="entry name" value="AB_hydrolase_fold"/>
</dbReference>
<dbReference type="Proteomes" id="UP000245884">
    <property type="component" value="Unassembled WGS sequence"/>
</dbReference>
<organism evidence="5 6">
    <name type="scientific">Jaminaea rosea</name>
    <dbReference type="NCBI Taxonomy" id="1569628"/>
    <lineage>
        <taxon>Eukaryota</taxon>
        <taxon>Fungi</taxon>
        <taxon>Dikarya</taxon>
        <taxon>Basidiomycota</taxon>
        <taxon>Ustilaginomycotina</taxon>
        <taxon>Exobasidiomycetes</taxon>
        <taxon>Microstromatales</taxon>
        <taxon>Microstromatales incertae sedis</taxon>
        <taxon>Jaminaea</taxon>
    </lineage>
</organism>
<feature type="domain" description="Alpha/beta hydrolase fold-3" evidence="4">
    <location>
        <begin position="257"/>
        <end position="392"/>
    </location>
</feature>
<dbReference type="GeneID" id="37027581"/>
<dbReference type="InterPro" id="IPR050300">
    <property type="entry name" value="GDXG_lipolytic_enzyme"/>
</dbReference>
<keyword evidence="3" id="KW-0812">Transmembrane</keyword>
<proteinExistence type="predicted"/>
<dbReference type="InterPro" id="IPR013094">
    <property type="entry name" value="AB_hydrolase_3"/>
</dbReference>
<dbReference type="SUPFAM" id="SSF53474">
    <property type="entry name" value="alpha/beta-Hydrolases"/>
    <property type="match status" value="1"/>
</dbReference>
<keyword evidence="3" id="KW-0472">Membrane</keyword>
<feature type="compositionally biased region" description="Basic and acidic residues" evidence="2">
    <location>
        <begin position="467"/>
        <end position="479"/>
    </location>
</feature>
<evidence type="ECO:0000256" key="1">
    <source>
        <dbReference type="ARBA" id="ARBA00022801"/>
    </source>
</evidence>
<dbReference type="GO" id="GO:0016787">
    <property type="term" value="F:hydrolase activity"/>
    <property type="evidence" value="ECO:0007669"/>
    <property type="project" value="UniProtKB-KW"/>
</dbReference>
<evidence type="ECO:0000256" key="2">
    <source>
        <dbReference type="SAM" id="MobiDB-lite"/>
    </source>
</evidence>
<name>A0A316UV76_9BASI</name>
<dbReference type="Pfam" id="PF07859">
    <property type="entry name" value="Abhydrolase_3"/>
    <property type="match status" value="1"/>
</dbReference>
<protein>
    <recommendedName>
        <fullName evidence="4">Alpha/beta hydrolase fold-3 domain-containing protein</fullName>
    </recommendedName>
</protein>
<dbReference type="Gene3D" id="3.40.50.1820">
    <property type="entry name" value="alpha/beta hydrolase"/>
    <property type="match status" value="1"/>
</dbReference>
<feature type="region of interest" description="Disordered" evidence="2">
    <location>
        <begin position="394"/>
        <end position="541"/>
    </location>
</feature>
<dbReference type="EMBL" id="KZ819664">
    <property type="protein sequence ID" value="PWN29207.1"/>
    <property type="molecule type" value="Genomic_DNA"/>
</dbReference>
<dbReference type="PANTHER" id="PTHR48081:SF8">
    <property type="entry name" value="ALPHA_BETA HYDROLASE FOLD-3 DOMAIN-CONTAINING PROTEIN-RELATED"/>
    <property type="match status" value="1"/>
</dbReference>
<dbReference type="AlphaFoldDB" id="A0A316UV76"/>
<dbReference type="STRING" id="1569628.A0A316UV76"/>
<keyword evidence="6" id="KW-1185">Reference proteome</keyword>
<feature type="region of interest" description="Disordered" evidence="2">
    <location>
        <begin position="1"/>
        <end position="24"/>
    </location>
</feature>
<sequence>MPRSEAPPHSSIQGQDAELAAQDSTACQDSHSTASWSLGYLLSTTAPLVSPLSLIDSIPDLALAAWHLFVLLPIALGLAFGSHVILSRSNWIRGGGPQRLAWPISRCRGWSFRDTASVAVVGHLLAAFRHVSRTPFCPSAEKLIPILSHRAFGVKHQGWSLGGSQVQLDDLDAELSLQLPASTSHTPSTLQPPLAPILLWKAQASSVHHHQIQSVKPAVDVGGVGSGPASPSERVMLLLSGSSYSDRDPVAGMLACQLVNSTGLRTLCVNWRKASPCSAGKEGAFPAGLNDALAAYVHLVRTLRFEPRNVYLVGEGSGAGLAMSLLLWLSALARSPERSAANELGKPGKVVLWSPWCDLSMRSPTWKQNGAFDIHSPQAARRARDLYASSILQPGPQQQHASVEDDSAGGVSSSASSPVGPQTPASDGTVEPLLRVPSPLAMSEAKRTPPSFTTALNGAAEPSGLRRFAETSRASERQEASVGSDSGVEIDRQQRVGGATNSSSQSDGDVWASVASKLRRALDHSDGGEESDSSLSSSSSASSSDACHVLASSIPALGLAHPLLSPGIPIDDPTEGEGAQKLRRLVFSMLVADREGSSTAPTSYLLFCGTESVLRGEASSLARNLKSSSPASAPASVHLVEALETPTLLNVVPSVFLCAAQAKGDEVVQRFLVGDACST</sequence>